<feature type="signal peptide" evidence="4">
    <location>
        <begin position="1"/>
        <end position="22"/>
    </location>
</feature>
<evidence type="ECO:0000313" key="7">
    <source>
        <dbReference type="Proteomes" id="UP001289374"/>
    </source>
</evidence>
<dbReference type="SUPFAM" id="SSF50630">
    <property type="entry name" value="Acid proteases"/>
    <property type="match status" value="1"/>
</dbReference>
<dbReference type="InterPro" id="IPR001461">
    <property type="entry name" value="Aspartic_peptidase_A1"/>
</dbReference>
<dbReference type="InterPro" id="IPR032861">
    <property type="entry name" value="TAXi_N"/>
</dbReference>
<dbReference type="GO" id="GO:0006508">
    <property type="term" value="P:proteolysis"/>
    <property type="evidence" value="ECO:0007669"/>
    <property type="project" value="InterPro"/>
</dbReference>
<evidence type="ECO:0000313" key="6">
    <source>
        <dbReference type="EMBL" id="KAK4382762.1"/>
    </source>
</evidence>
<dbReference type="InterPro" id="IPR032799">
    <property type="entry name" value="TAXi_C"/>
</dbReference>
<name>A0AAE1VX28_9LAMI</name>
<dbReference type="Pfam" id="PF14541">
    <property type="entry name" value="TAXi_C"/>
    <property type="match status" value="1"/>
</dbReference>
<comment type="caution">
    <text evidence="6">The sequence shown here is derived from an EMBL/GenBank/DDBJ whole genome shotgun (WGS) entry which is preliminary data.</text>
</comment>
<feature type="domain" description="Peptidase A1" evidence="5">
    <location>
        <begin position="48"/>
        <end position="402"/>
    </location>
</feature>
<feature type="chain" id="PRO_5041961911" evidence="4">
    <location>
        <begin position="23"/>
        <end position="431"/>
    </location>
</feature>
<dbReference type="Gene3D" id="2.40.70.10">
    <property type="entry name" value="Acid Proteases"/>
    <property type="match status" value="2"/>
</dbReference>
<gene>
    <name evidence="6" type="ORF">Sango_2842500</name>
</gene>
<dbReference type="GO" id="GO:0004190">
    <property type="term" value="F:aspartic-type endopeptidase activity"/>
    <property type="evidence" value="ECO:0007669"/>
    <property type="project" value="InterPro"/>
</dbReference>
<evidence type="ECO:0000256" key="2">
    <source>
        <dbReference type="ARBA" id="ARBA00022729"/>
    </source>
</evidence>
<dbReference type="EMBL" id="JACGWL010000651">
    <property type="protein sequence ID" value="KAK4382762.1"/>
    <property type="molecule type" value="Genomic_DNA"/>
</dbReference>
<dbReference type="PANTHER" id="PTHR47965">
    <property type="entry name" value="ASPARTYL PROTEASE-RELATED"/>
    <property type="match status" value="1"/>
</dbReference>
<dbReference type="CDD" id="cd05489">
    <property type="entry name" value="xylanase_inhibitor_I_like"/>
    <property type="match status" value="1"/>
</dbReference>
<organism evidence="6 7">
    <name type="scientific">Sesamum angolense</name>
    <dbReference type="NCBI Taxonomy" id="2727404"/>
    <lineage>
        <taxon>Eukaryota</taxon>
        <taxon>Viridiplantae</taxon>
        <taxon>Streptophyta</taxon>
        <taxon>Embryophyta</taxon>
        <taxon>Tracheophyta</taxon>
        <taxon>Spermatophyta</taxon>
        <taxon>Magnoliopsida</taxon>
        <taxon>eudicotyledons</taxon>
        <taxon>Gunneridae</taxon>
        <taxon>Pentapetalae</taxon>
        <taxon>asterids</taxon>
        <taxon>lamiids</taxon>
        <taxon>Lamiales</taxon>
        <taxon>Pedaliaceae</taxon>
        <taxon>Sesamum</taxon>
    </lineage>
</organism>
<dbReference type="InterPro" id="IPR021109">
    <property type="entry name" value="Peptidase_aspartic_dom_sf"/>
</dbReference>
<evidence type="ECO:0000256" key="4">
    <source>
        <dbReference type="SAM" id="SignalP"/>
    </source>
</evidence>
<evidence type="ECO:0000256" key="3">
    <source>
        <dbReference type="ARBA" id="ARBA00023157"/>
    </source>
</evidence>
<reference evidence="6" key="2">
    <citation type="journal article" date="2024" name="Plant">
        <title>Genomic evolution and insights into agronomic trait innovations of Sesamum species.</title>
        <authorList>
            <person name="Miao H."/>
            <person name="Wang L."/>
            <person name="Qu L."/>
            <person name="Liu H."/>
            <person name="Sun Y."/>
            <person name="Le M."/>
            <person name="Wang Q."/>
            <person name="Wei S."/>
            <person name="Zheng Y."/>
            <person name="Lin W."/>
            <person name="Duan Y."/>
            <person name="Cao H."/>
            <person name="Xiong S."/>
            <person name="Wang X."/>
            <person name="Wei L."/>
            <person name="Li C."/>
            <person name="Ma Q."/>
            <person name="Ju M."/>
            <person name="Zhao R."/>
            <person name="Li G."/>
            <person name="Mu C."/>
            <person name="Tian Q."/>
            <person name="Mei H."/>
            <person name="Zhang T."/>
            <person name="Gao T."/>
            <person name="Zhang H."/>
        </authorList>
    </citation>
    <scope>NUCLEOTIDE SEQUENCE</scope>
    <source>
        <strain evidence="6">K16</strain>
    </source>
</reference>
<dbReference type="InterPro" id="IPR033868">
    <property type="entry name" value="Xylanase_inhibitor_I-like"/>
</dbReference>
<dbReference type="PANTHER" id="PTHR47965:SF28">
    <property type="entry name" value="BASIC 7S GLOBULIN"/>
    <property type="match status" value="1"/>
</dbReference>
<keyword evidence="7" id="KW-1185">Reference proteome</keyword>
<reference evidence="6" key="1">
    <citation type="submission" date="2020-06" db="EMBL/GenBank/DDBJ databases">
        <authorList>
            <person name="Li T."/>
            <person name="Hu X."/>
            <person name="Zhang T."/>
            <person name="Song X."/>
            <person name="Zhang H."/>
            <person name="Dai N."/>
            <person name="Sheng W."/>
            <person name="Hou X."/>
            <person name="Wei L."/>
        </authorList>
    </citation>
    <scope>NUCLEOTIDE SEQUENCE</scope>
    <source>
        <strain evidence="6">K16</strain>
        <tissue evidence="6">Leaf</tissue>
    </source>
</reference>
<protein>
    <submittedName>
        <fullName evidence="6">Basic 7S globulin</fullName>
    </submittedName>
</protein>
<keyword evidence="2 4" id="KW-0732">Signal</keyword>
<dbReference type="InterPro" id="IPR033121">
    <property type="entry name" value="PEPTIDASE_A1"/>
</dbReference>
<comment type="similarity">
    <text evidence="1">Belongs to the peptidase A1 family.</text>
</comment>
<evidence type="ECO:0000256" key="1">
    <source>
        <dbReference type="ARBA" id="ARBA00007447"/>
    </source>
</evidence>
<proteinExistence type="inferred from homology"/>
<dbReference type="Pfam" id="PF14543">
    <property type="entry name" value="TAXi_N"/>
    <property type="match status" value="1"/>
</dbReference>
<dbReference type="AlphaFoldDB" id="A0AAE1VX28"/>
<dbReference type="Proteomes" id="UP001289374">
    <property type="component" value="Unassembled WGS sequence"/>
</dbReference>
<keyword evidence="3" id="KW-1015">Disulfide bond</keyword>
<accession>A0AAE1VX28</accession>
<dbReference type="PROSITE" id="PS51767">
    <property type="entry name" value="PEPTIDASE_A1"/>
    <property type="match status" value="1"/>
</dbReference>
<sequence>MASTFYIFLPTIFLALICITSGSPNVGAPFKPNSLMLPVRKDPATNLHVTSLRKRTPSVLVPLLLDLNSRFLWVTCEQNYSSSTYHAPFCHSTQCDRAGVHYCHKCRLSSARPGCHNNTFGVLVTNPFTDKQTISELALDVVSIQAIDQASNRSQWVTIRHFLFACAPSSLLQGQYPQAVQGVAGLGHTTVALPIQLASSFGFRPQFSLCLSSSTTEDGGVFFGNLPSKVQPITLTYTPVTIGAQGEYYILVKSVRINNQTVPFNTSLLSTTRGFGGTLISTTTPYTVLEHSVFKTFTEFFANQLAGVPQVEAIPPFGLCFDANILPPTRVGTPNIDFVMQNKNVTWTFLGVDALVRVRPNVSCLAVVDGGSNPGAAITIGAYQLEGNFVHFDLLRSRVGFYRSRLSQLFRCSNFNFTGAHLALEVDATAE</sequence>
<dbReference type="FunFam" id="2.40.70.10:FF:000045">
    <property type="entry name" value="Basic 7S globulin"/>
    <property type="match status" value="1"/>
</dbReference>
<evidence type="ECO:0000259" key="5">
    <source>
        <dbReference type="PROSITE" id="PS51767"/>
    </source>
</evidence>